<dbReference type="RefSeq" id="WP_027941755.1">
    <property type="nucleotide sequence ID" value="NZ_BSTI01000009.1"/>
</dbReference>
<organism evidence="1 2">
    <name type="scientific">Amycolatopsis taiwanensis</name>
    <dbReference type="NCBI Taxonomy" id="342230"/>
    <lineage>
        <taxon>Bacteria</taxon>
        <taxon>Bacillati</taxon>
        <taxon>Actinomycetota</taxon>
        <taxon>Actinomycetes</taxon>
        <taxon>Pseudonocardiales</taxon>
        <taxon>Pseudonocardiaceae</taxon>
        <taxon>Amycolatopsis</taxon>
    </lineage>
</organism>
<reference evidence="1" key="1">
    <citation type="submission" date="2023-03" db="EMBL/GenBank/DDBJ databases">
        <title>Amycolatopsis taiwanensis NBRC 103393.</title>
        <authorList>
            <person name="Ichikawa N."/>
            <person name="Sato H."/>
            <person name="Tonouchi N."/>
        </authorList>
    </citation>
    <scope>NUCLEOTIDE SEQUENCE</scope>
    <source>
        <strain evidence="1">NBRC 103393</strain>
    </source>
</reference>
<name>A0A9W6VIQ1_9PSEU</name>
<gene>
    <name evidence="1" type="ORF">Atai01_43200</name>
</gene>
<dbReference type="Gene3D" id="3.40.1760.10">
    <property type="entry name" value="YfbM-like super family"/>
    <property type="match status" value="1"/>
</dbReference>
<dbReference type="InterPro" id="IPR015068">
    <property type="entry name" value="DUF1877"/>
</dbReference>
<dbReference type="Pfam" id="PF08974">
    <property type="entry name" value="DUF1877"/>
    <property type="match status" value="1"/>
</dbReference>
<evidence type="ECO:0008006" key="3">
    <source>
        <dbReference type="Google" id="ProtNLM"/>
    </source>
</evidence>
<dbReference type="AlphaFoldDB" id="A0A9W6VIQ1"/>
<dbReference type="SUPFAM" id="SSF111069">
    <property type="entry name" value="Hypothetical protein yfbM"/>
    <property type="match status" value="1"/>
</dbReference>
<dbReference type="InterPro" id="IPR035944">
    <property type="entry name" value="YfbM-like_sf"/>
</dbReference>
<dbReference type="EMBL" id="BSTI01000009">
    <property type="protein sequence ID" value="GLY67701.1"/>
    <property type="molecule type" value="Genomic_DNA"/>
</dbReference>
<comment type="caution">
    <text evidence="1">The sequence shown here is derived from an EMBL/GenBank/DDBJ whole genome shotgun (WGS) entry which is preliminary data.</text>
</comment>
<keyword evidence="2" id="KW-1185">Reference proteome</keyword>
<dbReference type="Proteomes" id="UP001165136">
    <property type="component" value="Unassembled WGS sequence"/>
</dbReference>
<evidence type="ECO:0000313" key="2">
    <source>
        <dbReference type="Proteomes" id="UP001165136"/>
    </source>
</evidence>
<sequence length="156" mass="17630">MGMVLGWEMVTPAELERAFADPEWAWEFVDEVCDRPGQPDGFIEKAWGGIQFLLDAEGLGLDLLTDGTPIDEENLLTGWSAETVKQVAEELRKVPFAMLARHYDPAKMMSEGVYPRMWDHDSDGELEYVKSNYETLVNFFVRTAAADCAAIMEFNI</sequence>
<protein>
    <recommendedName>
        <fullName evidence="3">DUF1877 domain-containing protein</fullName>
    </recommendedName>
</protein>
<accession>A0A9W6VIQ1</accession>
<proteinExistence type="predicted"/>
<evidence type="ECO:0000313" key="1">
    <source>
        <dbReference type="EMBL" id="GLY67701.1"/>
    </source>
</evidence>